<feature type="region of interest" description="Disordered" evidence="1">
    <location>
        <begin position="409"/>
        <end position="537"/>
    </location>
</feature>
<proteinExistence type="predicted"/>
<feature type="compositionally biased region" description="Basic and acidic residues" evidence="1">
    <location>
        <begin position="410"/>
        <end position="419"/>
    </location>
</feature>
<dbReference type="AlphaFoldDB" id="A0AB34FNQ8"/>
<sequence length="537" mass="55639">MFNSWANHAPAYNPPTVGYVASPYTYPQQQQQQMLLSPPPLPPPAPARRTSGYLAQPARQTGYHFDQPLGTAPGSYGQTVVAAGVCPVGVCAGAGVGAGAGAPVMASAQVYQLTQSPAVYVSAPAPAPVSFVQPATGGPAVVYVVYPPTVVATTAPAMLPLPAPAAPPIMMPQLAMLPQSMPTTTPATTSTAMTTTNTESPTPTADAAIPTTPRATTSPRAPEPRLVVRIVFYGRTPPTTHRHTYSSSSGGRVWIRVVDASYASAQSAARLLRGDAARFAARIRLPGDQRGKRMTLYVLAQWETPSSSSPPDAPSSASWAASEAGVGGCSLRIVADGGVVVPAAGVEAVVPLGGGGVDNDGDDDACLEETLGKVLRIHQQQQQHQQDTHQQDGAVDRARRHVFLAVDVDDMWKGPEGGEARVPPAGGEGERGAAAAGPDREVGVSTMEQDPAPTPVTEANEHNGYGEQDAPPSQLANAQDDAPVQVNPEPRTEEPESQPEPHGEAHAERDEPRARPANDGEHAAHDPEDGAAAATVA</sequence>
<evidence type="ECO:0000313" key="2">
    <source>
        <dbReference type="EMBL" id="KAJ6440800.1"/>
    </source>
</evidence>
<evidence type="ECO:0000256" key="1">
    <source>
        <dbReference type="SAM" id="MobiDB-lite"/>
    </source>
</evidence>
<feature type="compositionally biased region" description="Basic and acidic residues" evidence="1">
    <location>
        <begin position="490"/>
        <end position="528"/>
    </location>
</feature>
<dbReference type="Proteomes" id="UP001163105">
    <property type="component" value="Unassembled WGS sequence"/>
</dbReference>
<dbReference type="EMBL" id="JAQHRD010000005">
    <property type="protein sequence ID" value="KAJ6440800.1"/>
    <property type="molecule type" value="Genomic_DNA"/>
</dbReference>
<reference evidence="2" key="1">
    <citation type="submission" date="2023-01" db="EMBL/GenBank/DDBJ databases">
        <title>The growth and conidiation of Purpureocillium lavendulum are regulated by nitrogen source and histone H3K14 acetylation.</title>
        <authorList>
            <person name="Tang P."/>
            <person name="Han J."/>
            <person name="Zhang C."/>
            <person name="Tang P."/>
            <person name="Qi F."/>
            <person name="Zhang K."/>
            <person name="Liang L."/>
        </authorList>
    </citation>
    <scope>NUCLEOTIDE SEQUENCE</scope>
    <source>
        <strain evidence="2">YMF1.00683</strain>
    </source>
</reference>
<accession>A0AB34FNQ8</accession>
<gene>
    <name evidence="2" type="ORF">O9K51_06592</name>
</gene>
<feature type="region of interest" description="Disordered" evidence="1">
    <location>
        <begin position="181"/>
        <end position="221"/>
    </location>
</feature>
<feature type="compositionally biased region" description="Low complexity" evidence="1">
    <location>
        <begin position="181"/>
        <end position="220"/>
    </location>
</feature>
<protein>
    <submittedName>
        <fullName evidence="2">Arginine permease</fullName>
    </submittedName>
</protein>
<keyword evidence="3" id="KW-1185">Reference proteome</keyword>
<name>A0AB34FNQ8_9HYPO</name>
<organism evidence="2 3">
    <name type="scientific">Purpureocillium lavendulum</name>
    <dbReference type="NCBI Taxonomy" id="1247861"/>
    <lineage>
        <taxon>Eukaryota</taxon>
        <taxon>Fungi</taxon>
        <taxon>Dikarya</taxon>
        <taxon>Ascomycota</taxon>
        <taxon>Pezizomycotina</taxon>
        <taxon>Sordariomycetes</taxon>
        <taxon>Hypocreomycetidae</taxon>
        <taxon>Hypocreales</taxon>
        <taxon>Ophiocordycipitaceae</taxon>
        <taxon>Purpureocillium</taxon>
    </lineage>
</organism>
<comment type="caution">
    <text evidence="2">The sequence shown here is derived from an EMBL/GenBank/DDBJ whole genome shotgun (WGS) entry which is preliminary data.</text>
</comment>
<evidence type="ECO:0000313" key="3">
    <source>
        <dbReference type="Proteomes" id="UP001163105"/>
    </source>
</evidence>